<sequence length="370" mass="39075">MSSLRVSVLGAGNAGLTAAYHLSREGVDVCLYGAPGFDLQLDAIAQQGGITALAALEGEALLLAGHAALHTLTRSLAAAAAFADILLLPVPSFAQEALFLALLPHLRSGQLICLMPGNYGSLVLRRLQREHGYAALDLTFVDCISIPWATRIVAPAQLAIFGIKRHLPAAALPASRTRAALARLQPLLPLPLTPLGNVLEAGLENINFGGHPLLTICSMGLLENSGGRFSFYRDCCSPGVARAAEQLDTERLQVGAALGLTLRSELAAMNDLYGTQFDSVLALNRQSDTHSKLHSAPEGPQSRYISEDVPYLLVPCHELARLCGLATPILDACLNLAGAFNQTDYRRHGRTLASMGLASTPPVALLAALD</sequence>
<evidence type="ECO:0000313" key="2">
    <source>
        <dbReference type="EMBL" id="MEQ6289072.1"/>
    </source>
</evidence>
<dbReference type="InterPro" id="IPR008927">
    <property type="entry name" value="6-PGluconate_DH-like_C_sf"/>
</dbReference>
<protein>
    <submittedName>
        <fullName evidence="2">NAD/NADP octopine/nopaline dehydrogenase family protein</fullName>
    </submittedName>
</protein>
<evidence type="ECO:0000259" key="1">
    <source>
        <dbReference type="Pfam" id="PF02317"/>
    </source>
</evidence>
<dbReference type="InterPro" id="IPR003421">
    <property type="entry name" value="Opine_DH"/>
</dbReference>
<accession>A0ABV1LYV7</accession>
<keyword evidence="3" id="KW-1185">Reference proteome</keyword>
<comment type="caution">
    <text evidence="2">The sequence shown here is derived from an EMBL/GenBank/DDBJ whole genome shotgun (WGS) entry which is preliminary data.</text>
</comment>
<dbReference type="InterPro" id="IPR013328">
    <property type="entry name" value="6PGD_dom2"/>
</dbReference>
<organism evidence="2 3">
    <name type="scientific">Vogesella oryzagri</name>
    <dbReference type="NCBI Taxonomy" id="3160864"/>
    <lineage>
        <taxon>Bacteria</taxon>
        <taxon>Pseudomonadati</taxon>
        <taxon>Pseudomonadota</taxon>
        <taxon>Betaproteobacteria</taxon>
        <taxon>Neisseriales</taxon>
        <taxon>Chromobacteriaceae</taxon>
        <taxon>Vogesella</taxon>
    </lineage>
</organism>
<dbReference type="RefSeq" id="WP_349582453.1">
    <property type="nucleotide sequence ID" value="NZ_JBEFLD010000001.1"/>
</dbReference>
<reference evidence="2" key="1">
    <citation type="submission" date="2024-06" db="EMBL/GenBank/DDBJ databases">
        <title>Genome sequence of Vogesella sp. MAHUQ-64.</title>
        <authorList>
            <person name="Huq M.A."/>
        </authorList>
    </citation>
    <scope>NUCLEOTIDE SEQUENCE</scope>
    <source>
        <strain evidence="2">MAHUQ-64</strain>
    </source>
</reference>
<dbReference type="InterPro" id="IPR036291">
    <property type="entry name" value="NAD(P)-bd_dom_sf"/>
</dbReference>
<dbReference type="SUPFAM" id="SSF51735">
    <property type="entry name" value="NAD(P)-binding Rossmann-fold domains"/>
    <property type="match status" value="1"/>
</dbReference>
<feature type="domain" description="Opine dehydrogenase" evidence="1">
    <location>
        <begin position="195"/>
        <end position="340"/>
    </location>
</feature>
<dbReference type="Gene3D" id="1.10.1040.10">
    <property type="entry name" value="N-(1-d-carboxylethyl)-l-norvaline Dehydrogenase, domain 2"/>
    <property type="match status" value="1"/>
</dbReference>
<proteinExistence type="predicted"/>
<dbReference type="PANTHER" id="PTHR38015">
    <property type="entry name" value="BLR6086 PROTEIN"/>
    <property type="match status" value="1"/>
</dbReference>
<dbReference type="SUPFAM" id="SSF48179">
    <property type="entry name" value="6-phosphogluconate dehydrogenase C-terminal domain-like"/>
    <property type="match status" value="1"/>
</dbReference>
<dbReference type="Pfam" id="PF02317">
    <property type="entry name" value="Octopine_DH"/>
    <property type="match status" value="1"/>
</dbReference>
<gene>
    <name evidence="2" type="ORF">ABNW52_00370</name>
</gene>
<dbReference type="InterPro" id="IPR051729">
    <property type="entry name" value="Opine/Lysopine_DH"/>
</dbReference>
<dbReference type="EMBL" id="JBEFLD010000001">
    <property type="protein sequence ID" value="MEQ6289072.1"/>
    <property type="molecule type" value="Genomic_DNA"/>
</dbReference>
<dbReference type="Proteomes" id="UP001433638">
    <property type="component" value="Unassembled WGS sequence"/>
</dbReference>
<dbReference type="Gene3D" id="3.40.50.720">
    <property type="entry name" value="NAD(P)-binding Rossmann-like Domain"/>
    <property type="match status" value="1"/>
</dbReference>
<evidence type="ECO:0000313" key="3">
    <source>
        <dbReference type="Proteomes" id="UP001433638"/>
    </source>
</evidence>
<dbReference type="PANTHER" id="PTHR38015:SF1">
    <property type="entry name" value="OPINE DEHYDROGENASE DOMAIN-CONTAINING PROTEIN"/>
    <property type="match status" value="1"/>
</dbReference>
<name>A0ABV1LYV7_9NEIS</name>